<name>S3V0K5_9LEPT</name>
<dbReference type="AlphaFoldDB" id="S3V0K5"/>
<comment type="caution">
    <text evidence="1">The sequence shown here is derived from an EMBL/GenBank/DDBJ whole genome shotgun (WGS) entry which is preliminary data.</text>
</comment>
<organism evidence="1 2">
    <name type="scientific">Leptospira fainei serovar Hurstbridge str. BUT 6</name>
    <dbReference type="NCBI Taxonomy" id="1193011"/>
    <lineage>
        <taxon>Bacteria</taxon>
        <taxon>Pseudomonadati</taxon>
        <taxon>Spirochaetota</taxon>
        <taxon>Spirochaetia</taxon>
        <taxon>Leptospirales</taxon>
        <taxon>Leptospiraceae</taxon>
        <taxon>Leptospira</taxon>
    </lineage>
</organism>
<sequence length="50" mass="5441">MSLVVSSLEVLSSNHEIGLDISIFSGAFQKFSFGLKNTGKRMFSTSNCPK</sequence>
<evidence type="ECO:0000313" key="2">
    <source>
        <dbReference type="Proteomes" id="UP000014540"/>
    </source>
</evidence>
<dbReference type="STRING" id="1193011.LEP1GSC058_1588"/>
<dbReference type="Proteomes" id="UP000014540">
    <property type="component" value="Unassembled WGS sequence"/>
</dbReference>
<proteinExistence type="predicted"/>
<evidence type="ECO:0000313" key="1">
    <source>
        <dbReference type="EMBL" id="EPG74988.1"/>
    </source>
</evidence>
<dbReference type="EMBL" id="AKWZ02000006">
    <property type="protein sequence ID" value="EPG74988.1"/>
    <property type="molecule type" value="Genomic_DNA"/>
</dbReference>
<keyword evidence="2" id="KW-1185">Reference proteome</keyword>
<accession>S3V0K5</accession>
<reference evidence="1" key="1">
    <citation type="submission" date="2013-04" db="EMBL/GenBank/DDBJ databases">
        <authorList>
            <person name="Harkins D.M."/>
            <person name="Durkin A.S."/>
            <person name="Selengut J.D."/>
            <person name="Sanka R."/>
            <person name="DePew J."/>
            <person name="Purushe J."/>
            <person name="Ahmed A."/>
            <person name="van der Linden H."/>
            <person name="Goris M.G.A."/>
            <person name="Hartskeerl R.A."/>
            <person name="Vinetz J.M."/>
            <person name="Sutton G.G."/>
            <person name="Nelson W.C."/>
            <person name="Fouts D.E."/>
        </authorList>
    </citation>
    <scope>NUCLEOTIDE SEQUENCE [LARGE SCALE GENOMIC DNA]</scope>
    <source>
        <strain evidence="1">BUT 6</strain>
    </source>
</reference>
<gene>
    <name evidence="1" type="ORF">LEP1GSC058_1588</name>
</gene>
<protein>
    <submittedName>
        <fullName evidence="1">Uncharacterized protein</fullName>
    </submittedName>
</protein>